<dbReference type="GO" id="GO:0004497">
    <property type="term" value="F:monooxygenase activity"/>
    <property type="evidence" value="ECO:0007669"/>
    <property type="project" value="UniProtKB-KW"/>
</dbReference>
<keyword evidence="8" id="KW-0503">Monooxygenase</keyword>
<dbReference type="CDD" id="cd11069">
    <property type="entry name" value="CYP_FUM15-like"/>
    <property type="match status" value="1"/>
</dbReference>
<dbReference type="InterPro" id="IPR036396">
    <property type="entry name" value="Cyt_P450_sf"/>
</dbReference>
<evidence type="ECO:0000256" key="9">
    <source>
        <dbReference type="PIRSR" id="PIRSR602401-1"/>
    </source>
</evidence>
<evidence type="ECO:0000313" key="10">
    <source>
        <dbReference type="EMBL" id="BAL05158.1"/>
    </source>
</evidence>
<dbReference type="InterPro" id="IPR001128">
    <property type="entry name" value="Cyt_P450"/>
</dbReference>
<evidence type="ECO:0000256" key="1">
    <source>
        <dbReference type="ARBA" id="ARBA00001971"/>
    </source>
</evidence>
<dbReference type="InterPro" id="IPR050121">
    <property type="entry name" value="Cytochrome_P450_monoxygenase"/>
</dbReference>
<comment type="similarity">
    <text evidence="3">Belongs to the cytochrome P450 family.</text>
</comment>
<proteinExistence type="evidence at transcript level"/>
<comment type="pathway">
    <text evidence="2">Secondary metabolite biosynthesis.</text>
</comment>
<dbReference type="Gene3D" id="1.10.630.10">
    <property type="entry name" value="Cytochrome P450"/>
    <property type="match status" value="1"/>
</dbReference>
<dbReference type="EMBL" id="AB597871">
    <property type="protein sequence ID" value="BAL05158.1"/>
    <property type="molecule type" value="mRNA"/>
</dbReference>
<protein>
    <submittedName>
        <fullName evidence="10">Cytochrome P450</fullName>
    </submittedName>
</protein>
<feature type="binding site" description="axial binding residue" evidence="9">
    <location>
        <position position="496"/>
    </location>
    <ligand>
        <name>heme</name>
        <dbReference type="ChEBI" id="CHEBI:30413"/>
    </ligand>
    <ligandPart>
        <name>Fe</name>
        <dbReference type="ChEBI" id="CHEBI:18248"/>
    </ligandPart>
</feature>
<dbReference type="PRINTS" id="PR00463">
    <property type="entry name" value="EP450I"/>
</dbReference>
<keyword evidence="5 9" id="KW-0479">Metal-binding</keyword>
<evidence type="ECO:0000256" key="5">
    <source>
        <dbReference type="ARBA" id="ARBA00022723"/>
    </source>
</evidence>
<reference evidence="10" key="1">
    <citation type="submission" date="2010-10" db="EMBL/GenBank/DDBJ databases">
        <title>Phanerochaete chrysosporium cytochrome P450.</title>
        <authorList>
            <person name="Hirosue S."/>
            <person name="Hiratsuka N."/>
            <person name="Ichinose H."/>
            <person name="Wariishi H."/>
        </authorList>
    </citation>
    <scope>NUCLEOTIDE SEQUENCE</scope>
    <source>
        <strain evidence="10">ATCC 34541</strain>
    </source>
</reference>
<dbReference type="VEuPathDB" id="FungiDB:AGR57_2861"/>
<dbReference type="PANTHER" id="PTHR24305:SF166">
    <property type="entry name" value="CYTOCHROME P450 12A4, MITOCHONDRIAL-RELATED"/>
    <property type="match status" value="1"/>
</dbReference>
<comment type="cofactor">
    <cofactor evidence="1 9">
        <name>heme</name>
        <dbReference type="ChEBI" id="CHEBI:30413"/>
    </cofactor>
</comment>
<keyword evidence="6" id="KW-0560">Oxidoreductase</keyword>
<evidence type="ECO:0000256" key="2">
    <source>
        <dbReference type="ARBA" id="ARBA00005179"/>
    </source>
</evidence>
<dbReference type="InterPro" id="IPR002401">
    <property type="entry name" value="Cyt_P450_E_grp-I"/>
</dbReference>
<accession>G5EJU6</accession>
<evidence type="ECO:0000256" key="4">
    <source>
        <dbReference type="ARBA" id="ARBA00022617"/>
    </source>
</evidence>
<dbReference type="GO" id="GO:0016705">
    <property type="term" value="F:oxidoreductase activity, acting on paired donors, with incorporation or reduction of molecular oxygen"/>
    <property type="evidence" value="ECO:0007669"/>
    <property type="project" value="InterPro"/>
</dbReference>
<keyword evidence="4 9" id="KW-0349">Heme</keyword>
<dbReference type="Pfam" id="PF00067">
    <property type="entry name" value="p450"/>
    <property type="match status" value="1"/>
</dbReference>
<dbReference type="PANTHER" id="PTHR24305">
    <property type="entry name" value="CYTOCHROME P450"/>
    <property type="match status" value="1"/>
</dbReference>
<dbReference type="GO" id="GO:0005506">
    <property type="term" value="F:iron ion binding"/>
    <property type="evidence" value="ECO:0007669"/>
    <property type="project" value="InterPro"/>
</dbReference>
<gene>
    <name evidence="10" type="primary">PcCYP_66a</name>
</gene>
<dbReference type="PRINTS" id="PR00385">
    <property type="entry name" value="P450"/>
</dbReference>
<evidence type="ECO:0000256" key="6">
    <source>
        <dbReference type="ARBA" id="ARBA00023002"/>
    </source>
</evidence>
<organism evidence="10">
    <name type="scientific">Phanerodontia chrysosporium</name>
    <name type="common">White-rot fungus</name>
    <name type="synonym">Sporotrichum pruinosum</name>
    <dbReference type="NCBI Taxonomy" id="2822231"/>
    <lineage>
        <taxon>Eukaryota</taxon>
        <taxon>Fungi</taxon>
        <taxon>Dikarya</taxon>
        <taxon>Basidiomycota</taxon>
        <taxon>Agaricomycotina</taxon>
        <taxon>Agaricomycetes</taxon>
        <taxon>Polyporales</taxon>
        <taxon>Phanerochaetaceae</taxon>
        <taxon>Phanerodontia</taxon>
    </lineage>
</organism>
<sequence>MSLFALAIPWAACGLVLMLVWRLVRDYVMSSSLEDVPGPTPRSLIYGNLSELQNRGAWPFLDHLTNDYDRVVRMRGMFGKRILWVADPKALHHIVVKDQDIYEEAPSAITGRKLGMGPGLLSTLGDHHRRQRKLLNPVFSIAHLRRVTPVFYEVMNRLSKGIEKQLDTTSNNEVDLLAWMGRAALELIGQGGFGHSFDPLVEQTPNPYADAVKSLVPAITGLIFYRMVIHLVDPLVEACAAHPALGAFIKRWFWLVPNARMQHVKTILDVLHDTSTAIYTEKKIALDSDDPELKMRVLEGRDLMSAMLRENMNADAADRLPEREIIAQITTFIFAGTDTTSNALARILHLLCLHPDVQEKLRAEIIEARAQNGGGDLDYDALVALPYLEAVCRETLRLYAPVPFVSRQARRDALLPLSAPLTLRDGSRVSALHVPQGTSVLVAIHSVNRSAALWGADAHVWRPERWLEKLPDAVAEARVPGVYSNLMTFIGGGRACIGFKSSQLEMKVVLATLLSSFRFSLCDGKNADIVWNRAGIAYPTVGNDGGHPSLPLRVERLKC</sequence>
<evidence type="ECO:0000256" key="3">
    <source>
        <dbReference type="ARBA" id="ARBA00010617"/>
    </source>
</evidence>
<evidence type="ECO:0000256" key="7">
    <source>
        <dbReference type="ARBA" id="ARBA00023004"/>
    </source>
</evidence>
<dbReference type="SUPFAM" id="SSF48264">
    <property type="entry name" value="Cytochrome P450"/>
    <property type="match status" value="1"/>
</dbReference>
<name>G5EJU6_PHACH</name>
<dbReference type="AlphaFoldDB" id="G5EJU6"/>
<dbReference type="GO" id="GO:0020037">
    <property type="term" value="F:heme binding"/>
    <property type="evidence" value="ECO:0007669"/>
    <property type="project" value="InterPro"/>
</dbReference>
<evidence type="ECO:0000256" key="8">
    <source>
        <dbReference type="ARBA" id="ARBA00023033"/>
    </source>
</evidence>
<keyword evidence="7 9" id="KW-0408">Iron</keyword>